<protein>
    <submittedName>
        <fullName evidence="3">Serine/threonine-protein kinase pkn1</fullName>
        <ecNumber evidence="3">2.7.11.1</ecNumber>
    </submittedName>
</protein>
<dbReference type="EMBL" id="SNRX01000010">
    <property type="protein sequence ID" value="KAA6302157.1"/>
    <property type="molecule type" value="Genomic_DNA"/>
</dbReference>
<dbReference type="Proteomes" id="UP000324575">
    <property type="component" value="Unassembled WGS sequence"/>
</dbReference>
<sequence>MKYNHLLKAVFTVLLTFAGLQVQAQTENMYVYRNGNVIFTEEVTLIDSITFRTPDDGNFTETVNGVSFDMIGVDGGEFLMGSQSSNSSAPNYDNESQSYEQPVHSVALSNFSIGKHEITQALWWAVMGSWPSAAPSSSLGAGNNYPMYFVSWEDIVGTSSGASVGYTEKGINYYTNGFCYKLSVLSNGGTLGSKHYRLPTEAEWEYAARGGQQSEYLRTHLNPNSTSGGSGTYYKYSGSNTIDNVAWYYSNSSNTSHAVGGKTANELGIFDMSGNVWEWCSDWYSGSYSGSAQTNPTGATSGSNRVFRGGSWNYSAFYCRVSYRTSNAPSYRYDGVGFRVGLSL</sequence>
<keyword evidence="3" id="KW-0418">Kinase</keyword>
<gene>
    <name evidence="3" type="ORF">EZS26_001758</name>
</gene>
<evidence type="ECO:0000313" key="3">
    <source>
        <dbReference type="EMBL" id="KAA6302157.1"/>
    </source>
</evidence>
<dbReference type="PANTHER" id="PTHR23150">
    <property type="entry name" value="SULFATASE MODIFYING FACTOR 1, 2"/>
    <property type="match status" value="1"/>
</dbReference>
<feature type="chain" id="PRO_5024361217" evidence="1">
    <location>
        <begin position="25"/>
        <end position="344"/>
    </location>
</feature>
<dbReference type="Gene3D" id="3.90.1580.10">
    <property type="entry name" value="paralog of FGE (formylglycine-generating enzyme)"/>
    <property type="match status" value="1"/>
</dbReference>
<dbReference type="InterPro" id="IPR042095">
    <property type="entry name" value="SUMF_sf"/>
</dbReference>
<feature type="domain" description="Sulfatase-modifying factor enzyme-like" evidence="2">
    <location>
        <begin position="69"/>
        <end position="340"/>
    </location>
</feature>
<dbReference type="InterPro" id="IPR005532">
    <property type="entry name" value="SUMF_dom"/>
</dbReference>
<name>A0A5M8P152_9BACT</name>
<proteinExistence type="predicted"/>
<dbReference type="GO" id="GO:0004674">
    <property type="term" value="F:protein serine/threonine kinase activity"/>
    <property type="evidence" value="ECO:0007669"/>
    <property type="project" value="UniProtKB-EC"/>
</dbReference>
<organism evidence="3 4">
    <name type="scientific">Candidatus Ordinivivax streblomastigis</name>
    <dbReference type="NCBI Taxonomy" id="2540710"/>
    <lineage>
        <taxon>Bacteria</taxon>
        <taxon>Pseudomonadati</taxon>
        <taxon>Bacteroidota</taxon>
        <taxon>Bacteroidia</taxon>
        <taxon>Bacteroidales</taxon>
        <taxon>Candidatus Ordinivivax</taxon>
    </lineage>
</organism>
<dbReference type="GO" id="GO:0120147">
    <property type="term" value="F:formylglycine-generating oxidase activity"/>
    <property type="evidence" value="ECO:0007669"/>
    <property type="project" value="TreeGrafter"/>
</dbReference>
<keyword evidence="3" id="KW-0808">Transferase</keyword>
<dbReference type="AlphaFoldDB" id="A0A5M8P152"/>
<evidence type="ECO:0000256" key="1">
    <source>
        <dbReference type="SAM" id="SignalP"/>
    </source>
</evidence>
<feature type="signal peptide" evidence="1">
    <location>
        <begin position="1"/>
        <end position="24"/>
    </location>
</feature>
<dbReference type="PANTHER" id="PTHR23150:SF19">
    <property type="entry name" value="FORMYLGLYCINE-GENERATING ENZYME"/>
    <property type="match status" value="1"/>
</dbReference>
<accession>A0A5M8P152</accession>
<evidence type="ECO:0000313" key="4">
    <source>
        <dbReference type="Proteomes" id="UP000324575"/>
    </source>
</evidence>
<dbReference type="EC" id="2.7.11.1" evidence="3"/>
<comment type="caution">
    <text evidence="3">The sequence shown here is derived from an EMBL/GenBank/DDBJ whole genome shotgun (WGS) entry which is preliminary data.</text>
</comment>
<reference evidence="3 4" key="1">
    <citation type="submission" date="2019-03" db="EMBL/GenBank/DDBJ databases">
        <title>Single cell metagenomics reveals metabolic interactions within the superorganism composed of flagellate Streblomastix strix and complex community of Bacteroidetes bacteria on its surface.</title>
        <authorList>
            <person name="Treitli S.C."/>
            <person name="Kolisko M."/>
            <person name="Husnik F."/>
            <person name="Keeling P."/>
            <person name="Hampl V."/>
        </authorList>
    </citation>
    <scope>NUCLEOTIDE SEQUENCE [LARGE SCALE GENOMIC DNA]</scope>
    <source>
        <strain evidence="3">St1</strain>
    </source>
</reference>
<keyword evidence="1" id="KW-0732">Signal</keyword>
<evidence type="ECO:0000259" key="2">
    <source>
        <dbReference type="Pfam" id="PF03781"/>
    </source>
</evidence>
<dbReference type="InterPro" id="IPR016187">
    <property type="entry name" value="CTDL_fold"/>
</dbReference>
<dbReference type="Pfam" id="PF03781">
    <property type="entry name" value="FGE-sulfatase"/>
    <property type="match status" value="1"/>
</dbReference>
<dbReference type="SUPFAM" id="SSF56436">
    <property type="entry name" value="C-type lectin-like"/>
    <property type="match status" value="1"/>
</dbReference>
<dbReference type="InterPro" id="IPR051043">
    <property type="entry name" value="Sulfatase_Mod_Factor_Kinase"/>
</dbReference>